<proteinExistence type="predicted"/>
<dbReference type="OrthoDB" id="9993736at2759"/>
<dbReference type="InterPro" id="IPR001614">
    <property type="entry name" value="Myelin_PLP"/>
</dbReference>
<dbReference type="GO" id="GO:0031175">
    <property type="term" value="P:neuron projection development"/>
    <property type="evidence" value="ECO:0007669"/>
    <property type="project" value="TreeGrafter"/>
</dbReference>
<accession>A0A8S4A549</accession>
<dbReference type="AlphaFoldDB" id="A0A8S4A549"/>
<keyword evidence="2" id="KW-0812">Transmembrane</keyword>
<evidence type="ECO:0008006" key="5">
    <source>
        <dbReference type="Google" id="ProtNLM"/>
    </source>
</evidence>
<keyword evidence="2" id="KW-1133">Transmembrane helix</keyword>
<dbReference type="EMBL" id="CAJHNH020008001">
    <property type="protein sequence ID" value="CAG5135185.1"/>
    <property type="molecule type" value="Genomic_DNA"/>
</dbReference>
<feature type="region of interest" description="Disordered" evidence="1">
    <location>
        <begin position="14"/>
        <end position="37"/>
    </location>
</feature>
<evidence type="ECO:0000256" key="2">
    <source>
        <dbReference type="SAM" id="Phobius"/>
    </source>
</evidence>
<gene>
    <name evidence="3" type="ORF">CUNI_LOCUS20743</name>
</gene>
<keyword evidence="4" id="KW-1185">Reference proteome</keyword>
<dbReference type="GO" id="GO:0005886">
    <property type="term" value="C:plasma membrane"/>
    <property type="evidence" value="ECO:0007669"/>
    <property type="project" value="TreeGrafter"/>
</dbReference>
<feature type="transmembrane region" description="Helical" evidence="2">
    <location>
        <begin position="139"/>
        <end position="162"/>
    </location>
</feature>
<evidence type="ECO:0000256" key="1">
    <source>
        <dbReference type="SAM" id="MobiDB-lite"/>
    </source>
</evidence>
<dbReference type="PANTHER" id="PTHR11683:SF12">
    <property type="entry name" value="M6, ISOFORM F"/>
    <property type="match status" value="1"/>
</dbReference>
<sequence>MESPVDEELIHLREAEDEDNIKLKHADSDSVNSIPPPPLVTGMVVPVASQESCDISETEKMKLTQEVQDGQEQNWQQEKTEHAVGQHANCCDKLLKCLGSIPCPSLLSWIMLLLGISTLTGSLLVGVWRTRALLKDDSLLWFMEYTIIGVVVSMFVIGTLLLTAGHLSSEPTSRRVFSSLTKNRCAQGLNIFALVITYFLAVCWVLIIAILTTPLVLIVNIIIVNPDTLDLKNYAKITIFNGDGAWSKIILNMIVIILPLPWMWLTVFVSPQQICFIVCISANITHLKDNRFSTLNAYEEEEVRNSKHSMLDTDM</sequence>
<dbReference type="PANTHER" id="PTHR11683">
    <property type="entry name" value="MYELIN PROTEOLIPID"/>
    <property type="match status" value="1"/>
</dbReference>
<feature type="transmembrane region" description="Helical" evidence="2">
    <location>
        <begin position="191"/>
        <end position="224"/>
    </location>
</feature>
<dbReference type="Pfam" id="PF01275">
    <property type="entry name" value="Myelin_PLP"/>
    <property type="match status" value="1"/>
</dbReference>
<protein>
    <recommendedName>
        <fullName evidence="5">Transmembrane protein</fullName>
    </recommendedName>
</protein>
<reference evidence="3" key="1">
    <citation type="submission" date="2021-04" db="EMBL/GenBank/DDBJ databases">
        <authorList>
            <consortium name="Molecular Ecology Group"/>
        </authorList>
    </citation>
    <scope>NUCLEOTIDE SEQUENCE</scope>
</reference>
<feature type="transmembrane region" description="Helical" evidence="2">
    <location>
        <begin position="245"/>
        <end position="265"/>
    </location>
</feature>
<organism evidence="3 4">
    <name type="scientific">Candidula unifasciata</name>
    <dbReference type="NCBI Taxonomy" id="100452"/>
    <lineage>
        <taxon>Eukaryota</taxon>
        <taxon>Metazoa</taxon>
        <taxon>Spiralia</taxon>
        <taxon>Lophotrochozoa</taxon>
        <taxon>Mollusca</taxon>
        <taxon>Gastropoda</taxon>
        <taxon>Heterobranchia</taxon>
        <taxon>Euthyneura</taxon>
        <taxon>Panpulmonata</taxon>
        <taxon>Eupulmonata</taxon>
        <taxon>Stylommatophora</taxon>
        <taxon>Helicina</taxon>
        <taxon>Helicoidea</taxon>
        <taxon>Geomitridae</taxon>
        <taxon>Candidula</taxon>
    </lineage>
</organism>
<dbReference type="Proteomes" id="UP000678393">
    <property type="component" value="Unassembled WGS sequence"/>
</dbReference>
<feature type="transmembrane region" description="Helical" evidence="2">
    <location>
        <begin position="106"/>
        <end position="127"/>
    </location>
</feature>
<keyword evidence="2" id="KW-0472">Membrane</keyword>
<feature type="compositionally biased region" description="Basic and acidic residues" evidence="1">
    <location>
        <begin position="14"/>
        <end position="28"/>
    </location>
</feature>
<evidence type="ECO:0000313" key="4">
    <source>
        <dbReference type="Proteomes" id="UP000678393"/>
    </source>
</evidence>
<name>A0A8S4A549_9EUPU</name>
<evidence type="ECO:0000313" key="3">
    <source>
        <dbReference type="EMBL" id="CAG5135185.1"/>
    </source>
</evidence>
<comment type="caution">
    <text evidence="3">The sequence shown here is derived from an EMBL/GenBank/DDBJ whole genome shotgun (WGS) entry which is preliminary data.</text>
</comment>